<accession>A0A0U4FQG7</accession>
<dbReference type="Proteomes" id="UP000050331">
    <property type="component" value="Chromosome"/>
</dbReference>
<evidence type="ECO:0000256" key="1">
    <source>
        <dbReference type="SAM" id="Coils"/>
    </source>
</evidence>
<dbReference type="KEGG" id="lao:AOX59_15965"/>
<evidence type="ECO:0000313" key="5">
    <source>
        <dbReference type="Proteomes" id="UP000050331"/>
    </source>
</evidence>
<evidence type="ECO:0000313" key="4">
    <source>
        <dbReference type="EMBL" id="ALX49940.1"/>
    </source>
</evidence>
<dbReference type="PANTHER" id="PTHR43685">
    <property type="entry name" value="GLYCOSYLTRANSFERASE"/>
    <property type="match status" value="1"/>
</dbReference>
<proteinExistence type="predicted"/>
<feature type="domain" description="Glycosyltransferase 2-like" evidence="3">
    <location>
        <begin position="340"/>
        <end position="452"/>
    </location>
</feature>
<reference evidence="4 5" key="1">
    <citation type="submission" date="2016-01" db="EMBL/GenBank/DDBJ databases">
        <title>Complete genome sequence of strain Lentibacillus amyloliquefaciens LAM0015T isolated from saline sediment.</title>
        <authorList>
            <person name="Wang J.-L."/>
            <person name="He M.-X."/>
        </authorList>
    </citation>
    <scope>NUCLEOTIDE SEQUENCE [LARGE SCALE GENOMIC DNA]</scope>
    <source>
        <strain evidence="4 5">LAM0015</strain>
    </source>
</reference>
<dbReference type="InterPro" id="IPR001173">
    <property type="entry name" value="Glyco_trans_2-like"/>
</dbReference>
<evidence type="ECO:0000256" key="2">
    <source>
        <dbReference type="SAM" id="MobiDB-lite"/>
    </source>
</evidence>
<dbReference type="CDD" id="cd00761">
    <property type="entry name" value="Glyco_tranf_GTA_type"/>
    <property type="match status" value="1"/>
</dbReference>
<dbReference type="EMBL" id="CP013862">
    <property type="protein sequence ID" value="ALX49940.1"/>
    <property type="molecule type" value="Genomic_DNA"/>
</dbReference>
<dbReference type="SUPFAM" id="SSF53448">
    <property type="entry name" value="Nucleotide-diphospho-sugar transferases"/>
    <property type="match status" value="1"/>
</dbReference>
<dbReference type="InterPro" id="IPR029044">
    <property type="entry name" value="Nucleotide-diphossugar_trans"/>
</dbReference>
<keyword evidence="1" id="KW-0175">Coiled coil</keyword>
<evidence type="ECO:0000259" key="3">
    <source>
        <dbReference type="Pfam" id="PF00535"/>
    </source>
</evidence>
<protein>
    <recommendedName>
        <fullName evidence="3">Glycosyltransferase 2-like domain-containing protein</fullName>
    </recommendedName>
</protein>
<dbReference type="RefSeq" id="WP_068446932.1">
    <property type="nucleotide sequence ID" value="NZ_CP013862.1"/>
</dbReference>
<feature type="region of interest" description="Disordered" evidence="2">
    <location>
        <begin position="254"/>
        <end position="292"/>
    </location>
</feature>
<name>A0A0U4FQG7_9BACI</name>
<dbReference type="PANTHER" id="PTHR43685:SF2">
    <property type="entry name" value="GLYCOSYLTRANSFERASE 2-LIKE DOMAIN-CONTAINING PROTEIN"/>
    <property type="match status" value="1"/>
</dbReference>
<dbReference type="Gene3D" id="3.90.550.10">
    <property type="entry name" value="Spore Coat Polysaccharide Biosynthesis Protein SpsA, Chain A"/>
    <property type="match status" value="1"/>
</dbReference>
<feature type="coiled-coil region" evidence="1">
    <location>
        <begin position="8"/>
        <end position="42"/>
    </location>
</feature>
<organism evidence="4 5">
    <name type="scientific">Lentibacillus amyloliquefaciens</name>
    <dbReference type="NCBI Taxonomy" id="1472767"/>
    <lineage>
        <taxon>Bacteria</taxon>
        <taxon>Bacillati</taxon>
        <taxon>Bacillota</taxon>
        <taxon>Bacilli</taxon>
        <taxon>Bacillales</taxon>
        <taxon>Bacillaceae</taxon>
        <taxon>Lentibacillus</taxon>
    </lineage>
</organism>
<keyword evidence="5" id="KW-1185">Reference proteome</keyword>
<dbReference type="STRING" id="1472767.AOX59_15965"/>
<dbReference type="Pfam" id="PF00535">
    <property type="entry name" value="Glycos_transf_2"/>
    <property type="match status" value="1"/>
</dbReference>
<dbReference type="InterPro" id="IPR050834">
    <property type="entry name" value="Glycosyltransf_2"/>
</dbReference>
<feature type="compositionally biased region" description="Low complexity" evidence="2">
    <location>
        <begin position="265"/>
        <end position="292"/>
    </location>
</feature>
<dbReference type="AlphaFoldDB" id="A0A0U4FQG7"/>
<gene>
    <name evidence="4" type="ORF">AOX59_15965</name>
</gene>
<sequence>MPVNNDKLTELQQRNKEKQDELARLEQELVEKQAQERATEQQLIERRAQFNAIQRKLKAASQLKRKFIRFLRATAAYLLGRRNIKQFYSKIYKRKKGENQLKKYRYYLYELGFTEKALADLERIFEQPENRYGKRAVSWELALWHAGKYTKEGAVQALNYLPAVIEGESEQERLRKAAIITAECHDILEEPEKGKQVIRNALQREKHPDLYLAHANLEETIEARTDWLNKVMEAYKLQPVYFVADSGRGAKLSGGAVNSTEDDANSSGSTANSSEEAANSSEEAANSSESDAISIGDDMISIEHTTKSIEHSINPIESATYDDLTTKPLDRTVENGPKVSVILPAYNAEDGISTAIESILSQTWQNIELLVVDDCSSDHTKDVVREHMKHDSRITLLSTPENSGPYIARNIALKSATGEYVTVNDSDDWSHAEKIEIQAKHLQNNKKVIANTSEHARLTEELKFYRRGTPGKYIFPNMSSLMFRREPVLKKIGYWDSVRFAGDGEFKRRLVKVFGSAAFVDLKTGPLSLPRQSVTSLTGSSAFGYNGFFKGVRKEYVESFEFYHKHANSLYYPAHQSNRLFPVPEPMWPKRDEKPTDNRHFDIVVAADFRLSTDRLQDTIDEIGAHESMGLRTGLVQMAEYNFNAAKKINPDIRELIESENIQMPVYGEAITCDILLVKNPFILEEKQQYIPDIKPAAVLTVIEQSSGLNIRTASRRLMTYFDKKGKWYPKNDTVRDTLERSKKNELKYIHLAHENWQDVQAESEISYETFLKNWLVDTNPYLK</sequence>